<reference evidence="3 4" key="1">
    <citation type="submission" date="2014-07" db="EMBL/GenBank/DDBJ databases">
        <authorList>
            <person name="McCorrison J."/>
            <person name="Sanka R."/>
            <person name="Torralba M."/>
            <person name="Gillis M."/>
            <person name="Haft D.H."/>
            <person name="Methe B."/>
            <person name="Sutton G."/>
            <person name="Nelson K.E."/>
        </authorList>
    </citation>
    <scope>NUCLEOTIDE SEQUENCE [LARGE SCALE GENOMIC DNA]</scope>
    <source>
        <strain evidence="3 4">DNF00058</strain>
    </source>
</reference>
<feature type="transmembrane region" description="Helical" evidence="1">
    <location>
        <begin position="141"/>
        <end position="159"/>
    </location>
</feature>
<comment type="caution">
    <text evidence="3">The sequence shown here is derived from an EMBL/GenBank/DDBJ whole genome shotgun (WGS) entry which is preliminary data.</text>
</comment>
<feature type="transmembrane region" description="Helical" evidence="1">
    <location>
        <begin position="30"/>
        <end position="52"/>
    </location>
</feature>
<feature type="transmembrane region" description="Helical" evidence="1">
    <location>
        <begin position="113"/>
        <end position="134"/>
    </location>
</feature>
<dbReference type="Pfam" id="PF01569">
    <property type="entry name" value="PAP2"/>
    <property type="match status" value="1"/>
</dbReference>
<proteinExistence type="predicted"/>
<protein>
    <submittedName>
        <fullName evidence="3">Phosphatidic acid phosphatase</fullName>
    </submittedName>
</protein>
<name>A0A096B1Z7_9BACT</name>
<dbReference type="Gene3D" id="1.20.144.10">
    <property type="entry name" value="Phosphatidic acid phosphatase type 2/haloperoxidase"/>
    <property type="match status" value="1"/>
</dbReference>
<evidence type="ECO:0000313" key="4">
    <source>
        <dbReference type="Proteomes" id="UP000029614"/>
    </source>
</evidence>
<keyword evidence="1" id="KW-0472">Membrane</keyword>
<dbReference type="Proteomes" id="UP000029614">
    <property type="component" value="Unassembled WGS sequence"/>
</dbReference>
<dbReference type="InterPro" id="IPR036938">
    <property type="entry name" value="PAP2/HPO_sf"/>
</dbReference>
<dbReference type="SUPFAM" id="SSF48317">
    <property type="entry name" value="Acid phosphatase/Vanadium-dependent haloperoxidase"/>
    <property type="match status" value="1"/>
</dbReference>
<feature type="transmembrane region" description="Helical" evidence="1">
    <location>
        <begin position="206"/>
        <end position="223"/>
    </location>
</feature>
<keyword evidence="4" id="KW-1185">Reference proteome</keyword>
<dbReference type="RefSeq" id="WP_036853725.1">
    <property type="nucleotide sequence ID" value="NZ_JRNU01000001.1"/>
</dbReference>
<dbReference type="PANTHER" id="PTHR14969">
    <property type="entry name" value="SPHINGOSINE-1-PHOSPHATE PHOSPHOHYDROLASE"/>
    <property type="match status" value="1"/>
</dbReference>
<dbReference type="AlphaFoldDB" id="A0A096B1Z7"/>
<evidence type="ECO:0000256" key="1">
    <source>
        <dbReference type="SAM" id="Phobius"/>
    </source>
</evidence>
<feature type="transmembrane region" description="Helical" evidence="1">
    <location>
        <begin position="59"/>
        <end position="83"/>
    </location>
</feature>
<keyword evidence="1" id="KW-0812">Transmembrane</keyword>
<feature type="transmembrane region" description="Helical" evidence="1">
    <location>
        <begin position="165"/>
        <end position="186"/>
    </location>
</feature>
<gene>
    <name evidence="3" type="ORF">HMPREF9302_00310</name>
</gene>
<feature type="domain" description="Phosphatidic acid phosphatase type 2/haloperoxidase" evidence="2">
    <location>
        <begin position="64"/>
        <end position="180"/>
    </location>
</feature>
<dbReference type="SMART" id="SM00014">
    <property type="entry name" value="acidPPc"/>
    <property type="match status" value="1"/>
</dbReference>
<keyword evidence="1" id="KW-1133">Transmembrane helix</keyword>
<dbReference type="PANTHER" id="PTHR14969:SF13">
    <property type="entry name" value="AT30094P"/>
    <property type="match status" value="1"/>
</dbReference>
<evidence type="ECO:0000313" key="3">
    <source>
        <dbReference type="EMBL" id="KGF53368.1"/>
    </source>
</evidence>
<dbReference type="OrthoDB" id="9789113at2"/>
<evidence type="ECO:0000259" key="2">
    <source>
        <dbReference type="SMART" id="SM00014"/>
    </source>
</evidence>
<accession>A0A096B1Z7</accession>
<dbReference type="EMBL" id="JRNU01000001">
    <property type="protein sequence ID" value="KGF53368.1"/>
    <property type="molecule type" value="Genomic_DNA"/>
</dbReference>
<dbReference type="InterPro" id="IPR000326">
    <property type="entry name" value="PAP2/HPO"/>
</dbReference>
<sequence length="226" mass="25800">MENIIYMLDHYDKVIMLYLNFDGGVIIDNIWKLFSLPIIWLPLAIMFLFGLIRHHVPFVTILLVIVFFALAVGLSDFISSGLIKPFCARLRPSHCITICNKLHYVDGYRGGEFGFVSSHAATTFSIFTFISLLLHKKRITFPLLFLTICICYSRIYLGVHYPGDILCGAIVGISMGGTSYLGLIYVYRVSNILPYYLLVRRVEKELYYTIWITLFAPIIIGIGNSY</sequence>
<organism evidence="3 4">
    <name type="scientific">Prevotella amnii DNF00058</name>
    <dbReference type="NCBI Taxonomy" id="1401066"/>
    <lineage>
        <taxon>Bacteria</taxon>
        <taxon>Pseudomonadati</taxon>
        <taxon>Bacteroidota</taxon>
        <taxon>Bacteroidia</taxon>
        <taxon>Bacteroidales</taxon>
        <taxon>Prevotellaceae</taxon>
        <taxon>Prevotella</taxon>
    </lineage>
</organism>